<evidence type="ECO:0000256" key="6">
    <source>
        <dbReference type="NCBIfam" id="TIGR00152"/>
    </source>
</evidence>
<dbReference type="PANTHER" id="PTHR10695:SF46">
    <property type="entry name" value="BIFUNCTIONAL COENZYME A SYNTHASE-RELATED"/>
    <property type="match status" value="1"/>
</dbReference>
<feature type="binding site" evidence="5">
    <location>
        <begin position="12"/>
        <end position="17"/>
    </location>
    <ligand>
        <name>ATP</name>
        <dbReference type="ChEBI" id="CHEBI:30616"/>
    </ligand>
</feature>
<comment type="catalytic activity">
    <reaction evidence="5">
        <text>3'-dephospho-CoA + ATP = ADP + CoA + H(+)</text>
        <dbReference type="Rhea" id="RHEA:18245"/>
        <dbReference type="ChEBI" id="CHEBI:15378"/>
        <dbReference type="ChEBI" id="CHEBI:30616"/>
        <dbReference type="ChEBI" id="CHEBI:57287"/>
        <dbReference type="ChEBI" id="CHEBI:57328"/>
        <dbReference type="ChEBI" id="CHEBI:456216"/>
        <dbReference type="EC" id="2.7.1.24"/>
    </reaction>
</comment>
<dbReference type="AlphaFoldDB" id="A0AAU7BNT3"/>
<evidence type="ECO:0000256" key="2">
    <source>
        <dbReference type="ARBA" id="ARBA00022741"/>
    </source>
</evidence>
<dbReference type="PROSITE" id="PS51219">
    <property type="entry name" value="DPCK"/>
    <property type="match status" value="1"/>
</dbReference>
<dbReference type="GO" id="GO:0015937">
    <property type="term" value="P:coenzyme A biosynthetic process"/>
    <property type="evidence" value="ECO:0007669"/>
    <property type="project" value="UniProtKB-UniRule"/>
</dbReference>
<dbReference type="Pfam" id="PF01121">
    <property type="entry name" value="CoaE"/>
    <property type="match status" value="1"/>
</dbReference>
<dbReference type="EMBL" id="CP157199">
    <property type="protein sequence ID" value="XBG60020.1"/>
    <property type="molecule type" value="Genomic_DNA"/>
</dbReference>
<dbReference type="GO" id="GO:0005737">
    <property type="term" value="C:cytoplasm"/>
    <property type="evidence" value="ECO:0007669"/>
    <property type="project" value="UniProtKB-SubCell"/>
</dbReference>
<comment type="subcellular location">
    <subcellularLocation>
        <location evidence="5">Cytoplasm</location>
    </subcellularLocation>
</comment>
<dbReference type="HAMAP" id="MF_00376">
    <property type="entry name" value="Dephospho_CoA_kinase"/>
    <property type="match status" value="1"/>
</dbReference>
<evidence type="ECO:0000313" key="7">
    <source>
        <dbReference type="EMBL" id="XBG60020.1"/>
    </source>
</evidence>
<evidence type="ECO:0000256" key="5">
    <source>
        <dbReference type="HAMAP-Rule" id="MF_00376"/>
    </source>
</evidence>
<dbReference type="RefSeq" id="WP_347922125.1">
    <property type="nucleotide sequence ID" value="NZ_CP157199.1"/>
</dbReference>
<dbReference type="Gene3D" id="3.40.50.300">
    <property type="entry name" value="P-loop containing nucleotide triphosphate hydrolases"/>
    <property type="match status" value="1"/>
</dbReference>
<keyword evidence="4 5" id="KW-0173">Coenzyme A biosynthesis</keyword>
<keyword evidence="2 5" id="KW-0547">Nucleotide-binding</keyword>
<keyword evidence="5" id="KW-0963">Cytoplasm</keyword>
<dbReference type="GO" id="GO:0004140">
    <property type="term" value="F:dephospho-CoA kinase activity"/>
    <property type="evidence" value="ECO:0007669"/>
    <property type="project" value="UniProtKB-UniRule"/>
</dbReference>
<comment type="pathway">
    <text evidence="5">Cofactor biosynthesis; coenzyme A biosynthesis; CoA from (R)-pantothenate: step 5/5.</text>
</comment>
<accession>A0AAU7BNT3</accession>
<dbReference type="CDD" id="cd02022">
    <property type="entry name" value="DPCK"/>
    <property type="match status" value="1"/>
</dbReference>
<dbReference type="InterPro" id="IPR001977">
    <property type="entry name" value="Depp_CoAkinase"/>
</dbReference>
<comment type="similarity">
    <text evidence="1 5">Belongs to the CoaE family.</text>
</comment>
<organism evidence="7">
    <name type="scientific">Pontimicrobium sp. SW4</name>
    <dbReference type="NCBI Taxonomy" id="3153519"/>
    <lineage>
        <taxon>Bacteria</taxon>
        <taxon>Pseudomonadati</taxon>
        <taxon>Bacteroidota</taxon>
        <taxon>Flavobacteriia</taxon>
        <taxon>Flavobacteriales</taxon>
        <taxon>Flavobacteriaceae</taxon>
        <taxon>Pontimicrobium</taxon>
    </lineage>
</organism>
<evidence type="ECO:0000256" key="1">
    <source>
        <dbReference type="ARBA" id="ARBA00009018"/>
    </source>
</evidence>
<evidence type="ECO:0000256" key="4">
    <source>
        <dbReference type="ARBA" id="ARBA00022993"/>
    </source>
</evidence>
<reference evidence="7" key="1">
    <citation type="submission" date="2024-05" db="EMBL/GenBank/DDBJ databases">
        <title>Pontimicrobium maritimus sp. nov., isolated form sea water.</title>
        <authorList>
            <person name="Muhammad N."/>
            <person name="Vuong T.Q."/>
            <person name="Han H.L."/>
            <person name="Kim S.-G."/>
        </authorList>
    </citation>
    <scope>NUCLEOTIDE SEQUENCE</scope>
    <source>
        <strain evidence="7">SW4</strain>
    </source>
</reference>
<dbReference type="InterPro" id="IPR027417">
    <property type="entry name" value="P-loop_NTPase"/>
</dbReference>
<proteinExistence type="inferred from homology"/>
<gene>
    <name evidence="5 7" type="primary">coaE</name>
    <name evidence="7" type="ORF">ABGB03_09115</name>
</gene>
<keyword evidence="5 7" id="KW-0808">Transferase</keyword>
<comment type="function">
    <text evidence="5">Catalyzes the phosphorylation of the 3'-hydroxyl group of dephosphocoenzyme A to form coenzyme A.</text>
</comment>
<name>A0AAU7BNT3_9FLAO</name>
<dbReference type="GO" id="GO:0005524">
    <property type="term" value="F:ATP binding"/>
    <property type="evidence" value="ECO:0007669"/>
    <property type="project" value="UniProtKB-UniRule"/>
</dbReference>
<dbReference type="PANTHER" id="PTHR10695">
    <property type="entry name" value="DEPHOSPHO-COA KINASE-RELATED"/>
    <property type="match status" value="1"/>
</dbReference>
<dbReference type="EC" id="2.7.1.24" evidence="5 6"/>
<dbReference type="NCBIfam" id="TIGR00152">
    <property type="entry name" value="dephospho-CoA kinase"/>
    <property type="match status" value="1"/>
</dbReference>
<sequence length="198" mass="22865">MSKIIGLTGGIGSGKTTVANMFFELGVPIYIADVEAKKLMNRSKIIKRKLIKLFGEEAYLDDKLNKPFIAEKIFSNKKMLEKMNAIIHPKVATHFKRWVTKQKTPYIIKEAAILFENNNYLHCTAVILVVADKETRIQRVIKRDNSSKEQINAIIDNQWSDEKKIRLSQFVIYNNTLLDTRNQVEKIHEKILTTICEI</sequence>
<protein>
    <recommendedName>
        <fullName evidence="5 6">Dephospho-CoA kinase</fullName>
        <ecNumber evidence="5 6">2.7.1.24</ecNumber>
    </recommendedName>
    <alternativeName>
        <fullName evidence="5">Dephosphocoenzyme A kinase</fullName>
    </alternativeName>
</protein>
<keyword evidence="3 5" id="KW-0067">ATP-binding</keyword>
<evidence type="ECO:0000256" key="3">
    <source>
        <dbReference type="ARBA" id="ARBA00022840"/>
    </source>
</evidence>
<dbReference type="SUPFAM" id="SSF52540">
    <property type="entry name" value="P-loop containing nucleoside triphosphate hydrolases"/>
    <property type="match status" value="1"/>
</dbReference>
<keyword evidence="5 7" id="KW-0418">Kinase</keyword>